<dbReference type="PANTHER" id="PTHR42663">
    <property type="entry name" value="HYDROLASE C777.06C-RELATED-RELATED"/>
    <property type="match status" value="1"/>
</dbReference>
<reference evidence="3 4" key="1">
    <citation type="submission" date="2019-07" db="EMBL/GenBank/DDBJ databases">
        <title>Sphingomonas solaris sp. nov., isolated from a solar panel from Boston, Massachusetts.</title>
        <authorList>
            <person name="Tanner K."/>
            <person name="Pascual J."/>
            <person name="Mancuso C."/>
            <person name="Pereto J."/>
            <person name="Khalil A."/>
            <person name="Vilanova C."/>
        </authorList>
    </citation>
    <scope>NUCLEOTIDE SEQUENCE [LARGE SCALE GENOMIC DNA]</scope>
    <source>
        <strain evidence="3 4">R4DWN</strain>
    </source>
</reference>
<dbReference type="PANTHER" id="PTHR42663:SF6">
    <property type="entry name" value="HYDROLASE C777.06C-RELATED"/>
    <property type="match status" value="1"/>
</dbReference>
<feature type="domain" description="Metallo-beta-lactamase" evidence="2">
    <location>
        <begin position="45"/>
        <end position="226"/>
    </location>
</feature>
<gene>
    <name evidence="3" type="ORF">FOY91_12150</name>
</gene>
<dbReference type="Gene3D" id="3.60.15.10">
    <property type="entry name" value="Ribonuclease Z/Hydroxyacylglutathione hydrolase-like"/>
    <property type="match status" value="1"/>
</dbReference>
<dbReference type="SUPFAM" id="SSF56281">
    <property type="entry name" value="Metallo-hydrolase/oxidoreductase"/>
    <property type="match status" value="1"/>
</dbReference>
<dbReference type="Pfam" id="PF12706">
    <property type="entry name" value="Lactamase_B_2"/>
    <property type="match status" value="1"/>
</dbReference>
<comment type="caution">
    <text evidence="3">The sequence shown here is derived from an EMBL/GenBank/DDBJ whole genome shotgun (WGS) entry which is preliminary data.</text>
</comment>
<dbReference type="EMBL" id="VNIM01000046">
    <property type="protein sequence ID" value="TVV73493.1"/>
    <property type="molecule type" value="Genomic_DNA"/>
</dbReference>
<name>A0A558R283_9SPHN</name>
<sequence>MRATVLGSGTSSGVPRIGNDWGDCDPTDPRNRRRRASIIVETATTRILVDTSPDMREQLLSAGVSDVDAVIWTHDHADHCHGLDDLRQLYHARGMPVAGYADRATLASLTQRVGYAFDGRDGYPATVSGNILTDRMMLGDILVRHVAQPHGSIRSSGLRFEHEGSSIGYATDFDEVTGAMTDFYDGLDLWIIDALRYRPHPTHPHLAMTLAAIERCRPRRAVLTHMDQSMDYATLASSLPRGIEPGYDGLEVTVP</sequence>
<accession>A0A558R283</accession>
<dbReference type="AlphaFoldDB" id="A0A558R283"/>
<evidence type="ECO:0000259" key="2">
    <source>
        <dbReference type="Pfam" id="PF12706"/>
    </source>
</evidence>
<organism evidence="3 4">
    <name type="scientific">Alterirhizorhabdus solaris</name>
    <dbReference type="NCBI Taxonomy" id="2529389"/>
    <lineage>
        <taxon>Bacteria</taxon>
        <taxon>Pseudomonadati</taxon>
        <taxon>Pseudomonadota</taxon>
        <taxon>Alphaproteobacteria</taxon>
        <taxon>Sphingomonadales</taxon>
        <taxon>Rhizorhabdaceae</taxon>
        <taxon>Alterirhizorhabdus</taxon>
    </lineage>
</organism>
<evidence type="ECO:0000313" key="4">
    <source>
        <dbReference type="Proteomes" id="UP000318681"/>
    </source>
</evidence>
<dbReference type="InterPro" id="IPR001279">
    <property type="entry name" value="Metallo-B-lactamas"/>
</dbReference>
<keyword evidence="4" id="KW-1185">Reference proteome</keyword>
<dbReference type="GO" id="GO:0016787">
    <property type="term" value="F:hydrolase activity"/>
    <property type="evidence" value="ECO:0007669"/>
    <property type="project" value="UniProtKB-KW"/>
</dbReference>
<feature type="region of interest" description="Disordered" evidence="1">
    <location>
        <begin position="1"/>
        <end position="33"/>
    </location>
</feature>
<evidence type="ECO:0000256" key="1">
    <source>
        <dbReference type="SAM" id="MobiDB-lite"/>
    </source>
</evidence>
<dbReference type="OrthoDB" id="9781189at2"/>
<dbReference type="InterPro" id="IPR036866">
    <property type="entry name" value="RibonucZ/Hydroxyglut_hydro"/>
</dbReference>
<evidence type="ECO:0000313" key="3">
    <source>
        <dbReference type="EMBL" id="TVV73493.1"/>
    </source>
</evidence>
<keyword evidence="3" id="KW-0378">Hydrolase</keyword>
<dbReference type="RefSeq" id="WP_145152123.1">
    <property type="nucleotide sequence ID" value="NZ_VNIM01000046.1"/>
</dbReference>
<dbReference type="Proteomes" id="UP000318681">
    <property type="component" value="Unassembled WGS sequence"/>
</dbReference>
<proteinExistence type="predicted"/>
<protein>
    <submittedName>
        <fullName evidence="3">MBL fold metallo-hydrolase</fullName>
    </submittedName>
</protein>
<dbReference type="CDD" id="cd16279">
    <property type="entry name" value="metallo-hydrolase-like_MBL-fold"/>
    <property type="match status" value="1"/>
</dbReference>